<dbReference type="Pfam" id="PF20765">
    <property type="entry name" value="Phage_tail_terminator_8"/>
    <property type="match status" value="1"/>
</dbReference>
<accession>A0A5C4TGX6</accession>
<evidence type="ECO:0000313" key="2">
    <source>
        <dbReference type="Proteomes" id="UP000307943"/>
    </source>
</evidence>
<dbReference type="RefSeq" id="WP_139600202.1">
    <property type="nucleotide sequence ID" value="NZ_VDCQ01000001.1"/>
</dbReference>
<name>A0A5C4TGX6_9BACL</name>
<dbReference type="OrthoDB" id="2063617at2"/>
<protein>
    <recommendedName>
        <fullName evidence="3">Phage protein</fullName>
    </recommendedName>
</protein>
<dbReference type="Proteomes" id="UP000307943">
    <property type="component" value="Unassembled WGS sequence"/>
</dbReference>
<comment type="caution">
    <text evidence="1">The sequence shown here is derived from an EMBL/GenBank/DDBJ whole genome shotgun (WGS) entry which is preliminary data.</text>
</comment>
<organism evidence="1 2">
    <name type="scientific">Paenibacillus hemerocallicola</name>
    <dbReference type="NCBI Taxonomy" id="1172614"/>
    <lineage>
        <taxon>Bacteria</taxon>
        <taxon>Bacillati</taxon>
        <taxon>Bacillota</taxon>
        <taxon>Bacilli</taxon>
        <taxon>Bacillales</taxon>
        <taxon>Paenibacillaceae</taxon>
        <taxon>Paenibacillus</taxon>
    </lineage>
</organism>
<keyword evidence="2" id="KW-1185">Reference proteome</keyword>
<evidence type="ECO:0008006" key="3">
    <source>
        <dbReference type="Google" id="ProtNLM"/>
    </source>
</evidence>
<proteinExistence type="predicted"/>
<evidence type="ECO:0000313" key="1">
    <source>
        <dbReference type="EMBL" id="TNJ68225.1"/>
    </source>
</evidence>
<reference evidence="1 2" key="1">
    <citation type="submission" date="2019-05" db="EMBL/GenBank/DDBJ databases">
        <title>We sequenced the genome of Paenibacillus hemerocallicola KCTC 33185 for further insight into its adaptation and study the phylogeny of Paenibacillus.</title>
        <authorList>
            <person name="Narsing Rao M.P."/>
        </authorList>
    </citation>
    <scope>NUCLEOTIDE SEQUENCE [LARGE SCALE GENOMIC DNA]</scope>
    <source>
        <strain evidence="1 2">KCTC 33185</strain>
    </source>
</reference>
<sequence>MPQITFNDVRYGVNAALDAAFFDIPIHGEEIKQQLNPPCFFVKLLEPMHTRELGRRYQRVHPFDVHYFAPARGNDNMYTMAEQLTSALQTIQVGGRPIRGTGMRFGIIDEVLHFFVDYTLHVWEVKATHPKMQTLEQKEGIKWGN</sequence>
<gene>
    <name evidence="1" type="ORF">FE784_00765</name>
</gene>
<dbReference type="InterPro" id="IPR049254">
    <property type="entry name" value="Phage_tail_terminator"/>
</dbReference>
<dbReference type="EMBL" id="VDCQ01000001">
    <property type="protein sequence ID" value="TNJ68225.1"/>
    <property type="molecule type" value="Genomic_DNA"/>
</dbReference>
<dbReference type="AlphaFoldDB" id="A0A5C4TGX6"/>